<comment type="caution">
    <text evidence="1">The sequence shown here is derived from an EMBL/GenBank/DDBJ whole genome shotgun (WGS) entry which is preliminary data.</text>
</comment>
<dbReference type="InterPro" id="IPR007553">
    <property type="entry name" value="2-thiour_desulf"/>
</dbReference>
<dbReference type="PANTHER" id="PTHR30087">
    <property type="entry name" value="INNER MEMBRANE PROTEIN"/>
    <property type="match status" value="1"/>
</dbReference>
<dbReference type="OrthoDB" id="9797779at2"/>
<evidence type="ECO:0000313" key="2">
    <source>
        <dbReference type="Proteomes" id="UP000095094"/>
    </source>
</evidence>
<dbReference type="Proteomes" id="UP000095094">
    <property type="component" value="Unassembled WGS sequence"/>
</dbReference>
<dbReference type="PANTHER" id="PTHR30087:SF1">
    <property type="entry name" value="HYPOTHETICAL CYTOSOLIC PROTEIN"/>
    <property type="match status" value="1"/>
</dbReference>
<proteinExistence type="predicted"/>
<keyword evidence="2" id="KW-1185">Reference proteome</keyword>
<dbReference type="Pfam" id="PF04463">
    <property type="entry name" value="2-thiour_desulf"/>
    <property type="match status" value="1"/>
</dbReference>
<dbReference type="PATRIC" id="fig|332950.4.peg.3843"/>
<protein>
    <submittedName>
        <fullName evidence="1">Uncharacterized protein</fullName>
    </submittedName>
</protein>
<gene>
    <name evidence="1" type="ORF">BCR25_13360</name>
</gene>
<organism evidence="1 2">
    <name type="scientific">Enterococcus termitis</name>
    <dbReference type="NCBI Taxonomy" id="332950"/>
    <lineage>
        <taxon>Bacteria</taxon>
        <taxon>Bacillati</taxon>
        <taxon>Bacillota</taxon>
        <taxon>Bacilli</taxon>
        <taxon>Lactobacillales</taxon>
        <taxon>Enterococcaceae</taxon>
        <taxon>Enterococcus</taxon>
    </lineage>
</organism>
<dbReference type="RefSeq" id="WP_069665233.1">
    <property type="nucleotide sequence ID" value="NZ_JBHUJJ010000001.1"/>
</dbReference>
<name>A0A1E5G6R6_9ENTE</name>
<sequence>MIGISACLGGVCCRYDGQAKEISYLKQLVEQNQAILVCPEVLGGLLIPREPAEISGGDGFAVWQNQAKVYTASGDDVTDMFKQGAQLAYQKLCDKNIDTIVLKENSPSCGRNSIYDGSFSGSRIAGAGVATAYFILQGLEVISENQWQKIVEREADYG</sequence>
<reference evidence="2" key="1">
    <citation type="submission" date="2016-09" db="EMBL/GenBank/DDBJ databases">
        <authorList>
            <person name="Gulvik C.A."/>
        </authorList>
    </citation>
    <scope>NUCLEOTIDE SEQUENCE [LARGE SCALE GENOMIC DNA]</scope>
    <source>
        <strain evidence="2">LMG 8895</strain>
    </source>
</reference>
<evidence type="ECO:0000313" key="1">
    <source>
        <dbReference type="EMBL" id="OEG08396.1"/>
    </source>
</evidence>
<dbReference type="AlphaFoldDB" id="A0A1E5G6R6"/>
<dbReference type="EMBL" id="MIJY01000047">
    <property type="protein sequence ID" value="OEG08396.1"/>
    <property type="molecule type" value="Genomic_DNA"/>
</dbReference>
<accession>A0A1E5G6R6</accession>